<comment type="caution">
    <text evidence="3">The sequence shown here is derived from an EMBL/GenBank/DDBJ whole genome shotgun (WGS) entry which is preliminary data.</text>
</comment>
<keyword evidence="2" id="KW-0472">Membrane</keyword>
<keyword evidence="4" id="KW-1185">Reference proteome</keyword>
<reference evidence="3 4" key="1">
    <citation type="journal article" date="2021" name="bioRxiv">
        <title>The Gossypium anomalum genome as a resource for cotton improvement and evolutionary analysis of hybrid incompatibility.</title>
        <authorList>
            <person name="Grover C.E."/>
            <person name="Yuan D."/>
            <person name="Arick M.A."/>
            <person name="Miller E.R."/>
            <person name="Hu G."/>
            <person name="Peterson D.G."/>
            <person name="Wendel J.F."/>
            <person name="Udall J.A."/>
        </authorList>
    </citation>
    <scope>NUCLEOTIDE SEQUENCE [LARGE SCALE GENOMIC DNA]</scope>
    <source>
        <strain evidence="3">JFW-Udall</strain>
        <tissue evidence="3">Leaf</tissue>
    </source>
</reference>
<dbReference type="AlphaFoldDB" id="A0A8J5YK12"/>
<feature type="compositionally biased region" description="Polar residues" evidence="1">
    <location>
        <begin position="1"/>
        <end position="14"/>
    </location>
</feature>
<evidence type="ECO:0000256" key="2">
    <source>
        <dbReference type="SAM" id="Phobius"/>
    </source>
</evidence>
<evidence type="ECO:0000256" key="1">
    <source>
        <dbReference type="SAM" id="MobiDB-lite"/>
    </source>
</evidence>
<accession>A0A8J5YK12</accession>
<proteinExistence type="predicted"/>
<sequence length="161" mass="18530">MMSTEAAKRSTTGAPTVKKRKTDELEPSPVLTAQTQKSYHQKRRHERRHAKEAVNIAISVFEKNNVEKDVAEYIKKESTRNMDLLGIALLVAILFIPLRLDLYSRFELGTFGFEVRTSPTTNTLVISIWIRKQFCSSNLVNHGEMRGFYLSYLLRLANCMY</sequence>
<feature type="region of interest" description="Disordered" evidence="1">
    <location>
        <begin position="1"/>
        <end position="49"/>
    </location>
</feature>
<gene>
    <name evidence="3" type="ORF">CXB51_025726</name>
</gene>
<dbReference type="Proteomes" id="UP000701853">
    <property type="component" value="Chromosome 10"/>
</dbReference>
<keyword evidence="2" id="KW-1133">Transmembrane helix</keyword>
<organism evidence="3 4">
    <name type="scientific">Gossypium anomalum</name>
    <dbReference type="NCBI Taxonomy" id="47600"/>
    <lineage>
        <taxon>Eukaryota</taxon>
        <taxon>Viridiplantae</taxon>
        <taxon>Streptophyta</taxon>
        <taxon>Embryophyta</taxon>
        <taxon>Tracheophyta</taxon>
        <taxon>Spermatophyta</taxon>
        <taxon>Magnoliopsida</taxon>
        <taxon>eudicotyledons</taxon>
        <taxon>Gunneridae</taxon>
        <taxon>Pentapetalae</taxon>
        <taxon>rosids</taxon>
        <taxon>malvids</taxon>
        <taxon>Malvales</taxon>
        <taxon>Malvaceae</taxon>
        <taxon>Malvoideae</taxon>
        <taxon>Gossypium</taxon>
    </lineage>
</organism>
<evidence type="ECO:0000313" key="3">
    <source>
        <dbReference type="EMBL" id="KAG8480915.1"/>
    </source>
</evidence>
<protein>
    <submittedName>
        <fullName evidence="3">Uncharacterized protein</fullName>
    </submittedName>
</protein>
<dbReference type="OrthoDB" id="10033309at2759"/>
<keyword evidence="2" id="KW-0812">Transmembrane</keyword>
<dbReference type="EMBL" id="JAHUZN010000010">
    <property type="protein sequence ID" value="KAG8480915.1"/>
    <property type="molecule type" value="Genomic_DNA"/>
</dbReference>
<feature type="compositionally biased region" description="Basic residues" evidence="1">
    <location>
        <begin position="39"/>
        <end position="49"/>
    </location>
</feature>
<name>A0A8J5YK12_9ROSI</name>
<evidence type="ECO:0000313" key="4">
    <source>
        <dbReference type="Proteomes" id="UP000701853"/>
    </source>
</evidence>
<feature type="transmembrane region" description="Helical" evidence="2">
    <location>
        <begin position="82"/>
        <end position="100"/>
    </location>
</feature>